<feature type="chain" id="PRO_5025370476" description="GPI anchored serine-threonine rich protein" evidence="1">
    <location>
        <begin position="20"/>
        <end position="168"/>
    </location>
</feature>
<reference evidence="2" key="1">
    <citation type="journal article" date="2020" name="Stud. Mycol.">
        <title>101 Dothideomycetes genomes: a test case for predicting lifestyles and emergence of pathogens.</title>
        <authorList>
            <person name="Haridas S."/>
            <person name="Albert R."/>
            <person name="Binder M."/>
            <person name="Bloem J."/>
            <person name="Labutti K."/>
            <person name="Salamov A."/>
            <person name="Andreopoulos B."/>
            <person name="Baker S."/>
            <person name="Barry K."/>
            <person name="Bills G."/>
            <person name="Bluhm B."/>
            <person name="Cannon C."/>
            <person name="Castanera R."/>
            <person name="Culley D."/>
            <person name="Daum C."/>
            <person name="Ezra D."/>
            <person name="Gonzalez J."/>
            <person name="Henrissat B."/>
            <person name="Kuo A."/>
            <person name="Liang C."/>
            <person name="Lipzen A."/>
            <person name="Lutzoni F."/>
            <person name="Magnuson J."/>
            <person name="Mondo S."/>
            <person name="Nolan M."/>
            <person name="Ohm R."/>
            <person name="Pangilinan J."/>
            <person name="Park H.-J."/>
            <person name="Ramirez L."/>
            <person name="Alfaro M."/>
            <person name="Sun H."/>
            <person name="Tritt A."/>
            <person name="Yoshinaga Y."/>
            <person name="Zwiers L.-H."/>
            <person name="Turgeon B."/>
            <person name="Goodwin S."/>
            <person name="Spatafora J."/>
            <person name="Crous P."/>
            <person name="Grigoriev I."/>
        </authorList>
    </citation>
    <scope>NUCLEOTIDE SEQUENCE</scope>
    <source>
        <strain evidence="2">CBS 109.77</strain>
    </source>
</reference>
<protein>
    <recommendedName>
        <fullName evidence="4">GPI anchored serine-threonine rich protein</fullName>
    </recommendedName>
</protein>
<dbReference type="OrthoDB" id="2507140at2759"/>
<dbReference type="AlphaFoldDB" id="A0A6A6XD22"/>
<evidence type="ECO:0000313" key="3">
    <source>
        <dbReference type="Proteomes" id="UP000799757"/>
    </source>
</evidence>
<proteinExistence type="predicted"/>
<evidence type="ECO:0008006" key="4">
    <source>
        <dbReference type="Google" id="ProtNLM"/>
    </source>
</evidence>
<gene>
    <name evidence="2" type="ORF">K505DRAFT_324850</name>
</gene>
<evidence type="ECO:0000256" key="1">
    <source>
        <dbReference type="SAM" id="SignalP"/>
    </source>
</evidence>
<keyword evidence="1" id="KW-0732">Signal</keyword>
<name>A0A6A6XD22_9PLEO</name>
<organism evidence="2 3">
    <name type="scientific">Melanomma pulvis-pyrius CBS 109.77</name>
    <dbReference type="NCBI Taxonomy" id="1314802"/>
    <lineage>
        <taxon>Eukaryota</taxon>
        <taxon>Fungi</taxon>
        <taxon>Dikarya</taxon>
        <taxon>Ascomycota</taxon>
        <taxon>Pezizomycotina</taxon>
        <taxon>Dothideomycetes</taxon>
        <taxon>Pleosporomycetidae</taxon>
        <taxon>Pleosporales</taxon>
        <taxon>Melanommataceae</taxon>
        <taxon>Melanomma</taxon>
    </lineage>
</organism>
<evidence type="ECO:0000313" key="2">
    <source>
        <dbReference type="EMBL" id="KAF2794346.1"/>
    </source>
</evidence>
<dbReference type="EMBL" id="MU001894">
    <property type="protein sequence ID" value="KAF2794346.1"/>
    <property type="molecule type" value="Genomic_DNA"/>
</dbReference>
<sequence>MRFAASTLALLAAVGLAAAQTPAGALVPRATSACNAQNIVDACRTGIETEIDKCKANDWICLCDNYTNLLTCYNNCPDSLDRSPVQNQVTSYCLAAEPLKSASAADAATRPVPSVAATSAPATTGTDAANTATGTQTAGQAFNTGAAGHVAAPVGGVVAVLLGLAGLL</sequence>
<dbReference type="Proteomes" id="UP000799757">
    <property type="component" value="Unassembled WGS sequence"/>
</dbReference>
<feature type="signal peptide" evidence="1">
    <location>
        <begin position="1"/>
        <end position="19"/>
    </location>
</feature>
<keyword evidence="3" id="KW-1185">Reference proteome</keyword>
<accession>A0A6A6XD22</accession>